<evidence type="ECO:0000313" key="7">
    <source>
        <dbReference type="EMBL" id="CAA6821089.1"/>
    </source>
</evidence>
<dbReference type="InterPro" id="IPR023828">
    <property type="entry name" value="Peptidase_S8_Ser-AS"/>
</dbReference>
<reference evidence="7" key="1">
    <citation type="submission" date="2020-01" db="EMBL/GenBank/DDBJ databases">
        <authorList>
            <person name="Meier V. D."/>
            <person name="Meier V D."/>
        </authorList>
    </citation>
    <scope>NUCLEOTIDE SEQUENCE</scope>
    <source>
        <strain evidence="7">HLG_WM_MAG_02</strain>
    </source>
</reference>
<proteinExistence type="inferred from homology"/>
<feature type="domain" description="Peptidase S8/S53" evidence="6">
    <location>
        <begin position="45"/>
        <end position="300"/>
    </location>
</feature>
<evidence type="ECO:0000256" key="4">
    <source>
        <dbReference type="ARBA" id="ARBA00022825"/>
    </source>
</evidence>
<evidence type="ECO:0000259" key="6">
    <source>
        <dbReference type="Pfam" id="PF00082"/>
    </source>
</evidence>
<evidence type="ECO:0000256" key="2">
    <source>
        <dbReference type="ARBA" id="ARBA00022670"/>
    </source>
</evidence>
<comment type="similarity">
    <text evidence="1 5">Belongs to the peptidase S8 family.</text>
</comment>
<feature type="active site" description="Charge relay system" evidence="5">
    <location>
        <position position="90"/>
    </location>
</feature>
<keyword evidence="2 5" id="KW-0645">Protease</keyword>
<evidence type="ECO:0000256" key="3">
    <source>
        <dbReference type="ARBA" id="ARBA00022801"/>
    </source>
</evidence>
<feature type="active site" description="Charge relay system" evidence="5">
    <location>
        <position position="54"/>
    </location>
</feature>
<dbReference type="PROSITE" id="PS00138">
    <property type="entry name" value="SUBTILASE_SER"/>
    <property type="match status" value="1"/>
</dbReference>
<dbReference type="InterPro" id="IPR015500">
    <property type="entry name" value="Peptidase_S8_subtilisin-rel"/>
</dbReference>
<dbReference type="PANTHER" id="PTHR43806">
    <property type="entry name" value="PEPTIDASE S8"/>
    <property type="match status" value="1"/>
</dbReference>
<dbReference type="EMBL" id="CACVAZ010000139">
    <property type="protein sequence ID" value="CAA6821089.1"/>
    <property type="molecule type" value="Genomic_DNA"/>
</dbReference>
<dbReference type="SUPFAM" id="SSF52743">
    <property type="entry name" value="Subtilisin-like"/>
    <property type="match status" value="1"/>
</dbReference>
<name>A0A6S6U302_9BACT</name>
<dbReference type="InterPro" id="IPR036852">
    <property type="entry name" value="Peptidase_S8/S53_dom_sf"/>
</dbReference>
<keyword evidence="4 5" id="KW-0720">Serine protease</keyword>
<dbReference type="InterPro" id="IPR000209">
    <property type="entry name" value="Peptidase_S8/S53_dom"/>
</dbReference>
<dbReference type="GO" id="GO:0006508">
    <property type="term" value="P:proteolysis"/>
    <property type="evidence" value="ECO:0007669"/>
    <property type="project" value="UniProtKB-KW"/>
</dbReference>
<dbReference type="AlphaFoldDB" id="A0A6S6U302"/>
<accession>A0A6S6U302</accession>
<sequence length="335" mass="35390">MAQKEPYYNYAWHIESTDNTLNSKGYTIDKDADINVTEAWKISMGSGVKVAVIDDGADVDHEDLKSNLFVAYNADDDSSNINANSEEASHGNSCAGFIVAPINEKGSVGIAPESKLIAIRQNDDSDANTIKAFEYAKDQGAKVISCSWGTNNVSDLVVAELKSLYDANITVLFASGNDGKSLDVAGTNDESEVEWIIGVGASTEANDVGSYSNYGQNIEVIAPGGDTEQSSGLLGIDDTGEHGGTNQLNLVTNNYSFIDGTSFATPITAGVVALMYATYPNITPAQVKDILINTTTKVGTDVDASYDANGFDSKRAYGKINAGLAVSEAKKLADN</sequence>
<dbReference type="PRINTS" id="PR00723">
    <property type="entry name" value="SUBTILISIN"/>
</dbReference>
<keyword evidence="3 5" id="KW-0378">Hydrolase</keyword>
<dbReference type="GO" id="GO:0004252">
    <property type="term" value="F:serine-type endopeptidase activity"/>
    <property type="evidence" value="ECO:0007669"/>
    <property type="project" value="UniProtKB-UniRule"/>
</dbReference>
<dbReference type="Pfam" id="PF00082">
    <property type="entry name" value="Peptidase_S8"/>
    <property type="match status" value="1"/>
</dbReference>
<organism evidence="7">
    <name type="scientific">uncultured Sulfurovum sp</name>
    <dbReference type="NCBI Taxonomy" id="269237"/>
    <lineage>
        <taxon>Bacteria</taxon>
        <taxon>Pseudomonadati</taxon>
        <taxon>Campylobacterota</taxon>
        <taxon>Epsilonproteobacteria</taxon>
        <taxon>Campylobacterales</taxon>
        <taxon>Sulfurovaceae</taxon>
        <taxon>Sulfurovum</taxon>
        <taxon>environmental samples</taxon>
    </lineage>
</organism>
<protein>
    <submittedName>
        <fullName evidence="7">Alkaline serine protease, subtilase family protein</fullName>
    </submittedName>
</protein>
<dbReference type="PROSITE" id="PS51892">
    <property type="entry name" value="SUBTILASE"/>
    <property type="match status" value="1"/>
</dbReference>
<evidence type="ECO:0000256" key="5">
    <source>
        <dbReference type="PROSITE-ProRule" id="PRU01240"/>
    </source>
</evidence>
<dbReference type="PANTHER" id="PTHR43806:SF11">
    <property type="entry name" value="CEREVISIN-RELATED"/>
    <property type="match status" value="1"/>
</dbReference>
<feature type="active site" description="Charge relay system" evidence="5">
    <location>
        <position position="262"/>
    </location>
</feature>
<dbReference type="InterPro" id="IPR050131">
    <property type="entry name" value="Peptidase_S8_subtilisin-like"/>
</dbReference>
<gene>
    <name evidence="7" type="ORF">HELGO_WM48450</name>
</gene>
<dbReference type="Gene3D" id="3.40.50.200">
    <property type="entry name" value="Peptidase S8/S53 domain"/>
    <property type="match status" value="1"/>
</dbReference>
<evidence type="ECO:0000256" key="1">
    <source>
        <dbReference type="ARBA" id="ARBA00011073"/>
    </source>
</evidence>